<dbReference type="Gene3D" id="1.10.10.10">
    <property type="entry name" value="Winged helix-like DNA-binding domain superfamily/Winged helix DNA-binding domain"/>
    <property type="match status" value="1"/>
</dbReference>
<sequence length="242" mass="26584">MPCERSTACSAPSRHGGLQATTLHRRRRRVRGRPFFPCTGHRAGQRELLRPLLPLTFEVPLNDPYAPLPDRDLVRLALRDEAAFEALVKRHAAGIHRLAASLVGPGAADDVVQEVLISLHRSLKTFRGEAQFSTWLHRVTLNVCYGALKARPTVPLEGQPEPHAPHDPARSGEQAQVRERLAAALAQLPRDQREAIALRELSGLDYAEIAQVTGAELGTVKSRIARARTALRAWLTNAGVTP</sequence>
<evidence type="ECO:0000256" key="2">
    <source>
        <dbReference type="ARBA" id="ARBA00023015"/>
    </source>
</evidence>
<keyword evidence="2" id="KW-0805">Transcription regulation</keyword>
<dbReference type="InterPro" id="IPR007627">
    <property type="entry name" value="RNA_pol_sigma70_r2"/>
</dbReference>
<dbReference type="EMBL" id="WQLB01000017">
    <property type="protein sequence ID" value="MVN87713.1"/>
    <property type="molecule type" value="Genomic_DNA"/>
</dbReference>
<keyword evidence="5" id="KW-0804">Transcription</keyword>
<dbReference type="InterPro" id="IPR013249">
    <property type="entry name" value="RNA_pol_sigma70_r4_t2"/>
</dbReference>
<evidence type="ECO:0000259" key="8">
    <source>
        <dbReference type="Pfam" id="PF08281"/>
    </source>
</evidence>
<dbReference type="InterPro" id="IPR014284">
    <property type="entry name" value="RNA_pol_sigma-70_dom"/>
</dbReference>
<dbReference type="GO" id="GO:0016987">
    <property type="term" value="F:sigma factor activity"/>
    <property type="evidence" value="ECO:0007669"/>
    <property type="project" value="UniProtKB-KW"/>
</dbReference>
<dbReference type="SUPFAM" id="SSF88659">
    <property type="entry name" value="Sigma3 and sigma4 domains of RNA polymerase sigma factors"/>
    <property type="match status" value="1"/>
</dbReference>
<dbReference type="Gene3D" id="1.10.1740.10">
    <property type="match status" value="1"/>
</dbReference>
<organism evidence="9 10">
    <name type="scientific">Deinococcus arboris</name>
    <dbReference type="NCBI Taxonomy" id="2682977"/>
    <lineage>
        <taxon>Bacteria</taxon>
        <taxon>Thermotogati</taxon>
        <taxon>Deinococcota</taxon>
        <taxon>Deinococci</taxon>
        <taxon>Deinococcales</taxon>
        <taxon>Deinococcaceae</taxon>
        <taxon>Deinococcus</taxon>
    </lineage>
</organism>
<feature type="domain" description="RNA polymerase sigma factor 70 region 4 type 2" evidence="8">
    <location>
        <begin position="178"/>
        <end position="231"/>
    </location>
</feature>
<comment type="caution">
    <text evidence="9">The sequence shown here is derived from an EMBL/GenBank/DDBJ whole genome shotgun (WGS) entry which is preliminary data.</text>
</comment>
<dbReference type="InterPro" id="IPR013324">
    <property type="entry name" value="RNA_pol_sigma_r3/r4-like"/>
</dbReference>
<reference evidence="9 10" key="1">
    <citation type="submission" date="2019-12" db="EMBL/GenBank/DDBJ databases">
        <title>Deinococcus sp. HMF7620 Genome sequencing and assembly.</title>
        <authorList>
            <person name="Kang H."/>
            <person name="Kim H."/>
            <person name="Joh K."/>
        </authorList>
    </citation>
    <scope>NUCLEOTIDE SEQUENCE [LARGE SCALE GENOMIC DNA]</scope>
    <source>
        <strain evidence="9 10">HMF7620</strain>
    </source>
</reference>
<evidence type="ECO:0000256" key="1">
    <source>
        <dbReference type="ARBA" id="ARBA00010641"/>
    </source>
</evidence>
<protein>
    <submittedName>
        <fullName evidence="9">Sigma-70 family RNA polymerase sigma factor</fullName>
    </submittedName>
</protein>
<dbReference type="GO" id="GO:0006352">
    <property type="term" value="P:DNA-templated transcription initiation"/>
    <property type="evidence" value="ECO:0007669"/>
    <property type="project" value="InterPro"/>
</dbReference>
<dbReference type="CDD" id="cd06171">
    <property type="entry name" value="Sigma70_r4"/>
    <property type="match status" value="1"/>
</dbReference>
<dbReference type="GO" id="GO:0003677">
    <property type="term" value="F:DNA binding"/>
    <property type="evidence" value="ECO:0007669"/>
    <property type="project" value="UniProtKB-KW"/>
</dbReference>
<feature type="region of interest" description="Disordered" evidence="6">
    <location>
        <begin position="155"/>
        <end position="176"/>
    </location>
</feature>
<dbReference type="Proteomes" id="UP000483286">
    <property type="component" value="Unassembled WGS sequence"/>
</dbReference>
<keyword evidence="4" id="KW-0238">DNA-binding</keyword>
<dbReference type="SUPFAM" id="SSF88946">
    <property type="entry name" value="Sigma2 domain of RNA polymerase sigma factors"/>
    <property type="match status" value="1"/>
</dbReference>
<evidence type="ECO:0000313" key="10">
    <source>
        <dbReference type="Proteomes" id="UP000483286"/>
    </source>
</evidence>
<keyword evidence="10" id="KW-1185">Reference proteome</keyword>
<evidence type="ECO:0000256" key="5">
    <source>
        <dbReference type="ARBA" id="ARBA00023163"/>
    </source>
</evidence>
<dbReference type="InterPro" id="IPR036388">
    <property type="entry name" value="WH-like_DNA-bd_sf"/>
</dbReference>
<dbReference type="PANTHER" id="PTHR43133">
    <property type="entry name" value="RNA POLYMERASE ECF-TYPE SIGMA FACTO"/>
    <property type="match status" value="1"/>
</dbReference>
<feature type="compositionally biased region" description="Basic and acidic residues" evidence="6">
    <location>
        <begin position="163"/>
        <end position="176"/>
    </location>
</feature>
<evidence type="ECO:0000313" key="9">
    <source>
        <dbReference type="EMBL" id="MVN87713.1"/>
    </source>
</evidence>
<accession>A0A7C9HSL1</accession>
<evidence type="ECO:0000256" key="6">
    <source>
        <dbReference type="SAM" id="MobiDB-lite"/>
    </source>
</evidence>
<dbReference type="InterPro" id="IPR039425">
    <property type="entry name" value="RNA_pol_sigma-70-like"/>
</dbReference>
<dbReference type="Pfam" id="PF04542">
    <property type="entry name" value="Sigma70_r2"/>
    <property type="match status" value="1"/>
</dbReference>
<comment type="similarity">
    <text evidence="1">Belongs to the sigma-70 factor family. ECF subfamily.</text>
</comment>
<dbReference type="PANTHER" id="PTHR43133:SF8">
    <property type="entry name" value="RNA POLYMERASE SIGMA FACTOR HI_1459-RELATED"/>
    <property type="match status" value="1"/>
</dbReference>
<dbReference type="InterPro" id="IPR013325">
    <property type="entry name" value="RNA_pol_sigma_r2"/>
</dbReference>
<evidence type="ECO:0000256" key="4">
    <source>
        <dbReference type="ARBA" id="ARBA00023125"/>
    </source>
</evidence>
<name>A0A7C9HSL1_9DEIO</name>
<dbReference type="Pfam" id="PF08281">
    <property type="entry name" value="Sigma70_r4_2"/>
    <property type="match status" value="1"/>
</dbReference>
<dbReference type="AlphaFoldDB" id="A0A7C9HSL1"/>
<proteinExistence type="inferred from homology"/>
<gene>
    <name evidence="9" type="ORF">GO986_13185</name>
</gene>
<evidence type="ECO:0000256" key="3">
    <source>
        <dbReference type="ARBA" id="ARBA00023082"/>
    </source>
</evidence>
<dbReference type="NCBIfam" id="TIGR02937">
    <property type="entry name" value="sigma70-ECF"/>
    <property type="match status" value="1"/>
</dbReference>
<evidence type="ECO:0000259" key="7">
    <source>
        <dbReference type="Pfam" id="PF04542"/>
    </source>
</evidence>
<feature type="domain" description="RNA polymerase sigma-70 region 2" evidence="7">
    <location>
        <begin position="87"/>
        <end position="150"/>
    </location>
</feature>
<keyword evidence="3" id="KW-0731">Sigma factor</keyword>